<feature type="coiled-coil region" evidence="1">
    <location>
        <begin position="213"/>
        <end position="240"/>
    </location>
</feature>
<keyword evidence="4" id="KW-1185">Reference proteome</keyword>
<dbReference type="Gene3D" id="3.40.50.300">
    <property type="entry name" value="P-loop containing nucleotide triphosphate hydrolases"/>
    <property type="match status" value="2"/>
</dbReference>
<gene>
    <name evidence="3" type="ORF">CEK71_19570</name>
</gene>
<feature type="domain" description="YhaN AAA" evidence="2">
    <location>
        <begin position="1"/>
        <end position="206"/>
    </location>
</feature>
<dbReference type="Proteomes" id="UP000197019">
    <property type="component" value="Chromosome"/>
</dbReference>
<proteinExistence type="predicted"/>
<dbReference type="InterPro" id="IPR027417">
    <property type="entry name" value="P-loop_NTPase"/>
</dbReference>
<evidence type="ECO:0000259" key="2">
    <source>
        <dbReference type="Pfam" id="PF13514"/>
    </source>
</evidence>
<accession>A0A1Z4C3J5</accession>
<evidence type="ECO:0000256" key="1">
    <source>
        <dbReference type="SAM" id="Coils"/>
    </source>
</evidence>
<name>A0A1Z4C3J5_9GAMM</name>
<dbReference type="InterPro" id="IPR038734">
    <property type="entry name" value="YhaN_AAA"/>
</dbReference>
<dbReference type="Pfam" id="PF13514">
    <property type="entry name" value="AAA_27"/>
    <property type="match status" value="1"/>
</dbReference>
<dbReference type="SUPFAM" id="SSF52540">
    <property type="entry name" value="P-loop containing nucleoside triphosphate hydrolases"/>
    <property type="match status" value="1"/>
</dbReference>
<dbReference type="KEGG" id="mpsy:CEK71_19570"/>
<evidence type="ECO:0000313" key="3">
    <source>
        <dbReference type="EMBL" id="ASF48089.1"/>
    </source>
</evidence>
<sequence>MRFQRVDLIKYGKFSDQSVGFPAAQYDFHLVVGPNEAGKSTLRSAIVDLLFGIPTRSTLNFIHPLNELRLGAHISNASGALEFHRAKAQKQTLRSPADAVLPEAALVPFIGTADRHFFDQMFGLDHTRLIAGGNSILNAENDVGQILFQSAAGVASLGKIRDALLTEASHLWAPRKSAERAYYIAADQLDKATTALKEATVRTKVWVEAHHKVEALQQQLSDERDRHQQLQSQRNSLERIRRLAPYLAAIRDNEQQLAELGAVIELPGDAAAILSASERELAVARQLLALRTGEAEKTQAALGQIPLDEAVLAMAADISKLDNLRQQYSPYSRDIERRKNEIALLWQNVADLCAQLGWQPESESAISLRLPKQLVQRELRRQAHSHGGIIQALRAAEKAESNKLAEIDGLSKQLASLCAGEIKSALRAALAKAKSLGDVDTASQKQQGKLAKAQAALADALAALGAWQKPLAELLAMQPPSQTRINRLLQERRELVADQKAALSRLNSQKAEVGRIGIEISQFQELHHPTTHEAVLYARHERDALWLAMKAGENTLQKAAPRFEVTLRQADLVADRRLDDVGEATELQSLEHQLEREQHNLSMIDGQYAELGKVLQAFDGAWAEQAAGLGLLAMPLEELGAWLGKREKVLAAALVCQEVQSELDLTADRVAQAQLGLSQALRETGLAVSDDDNLAVLTVQAERFIQDIDDANVRRDTLAAQLLTAQTLAATLKQATDGARAEEHRWIAAWSDMLAKAGLAADSALGAVEDALELIGLMEEKLSKMRQIRVERIDTMNADLKAFSADAQRLAQSLAPELNAAPTNEIAIELASRLAQARAAYAERERLTEMLRVANAQVGEANESIQTATANLRPLMERAGVDSCALLAEAIARSDDYRHLQAKLAEAKATFLNGGDGLSQVQIEAEIDAADLVRLVAELAKIDAELADTVEQQTGLSANLANAARLLADIGGSDAAAQAEGQRQEALAKMSEVAERYVKVLTAGHLLRWSIDRYRQDKQGPLLGRAGAIFSTLTSGAFLKLVVDFERVPMVLEGLRADGKLVGIAGMSDGTRDQLYLALRLAALEMHLEQTLPLPFIADDLFINYDDVRAKAGFEALKSLSAQTQVIFLSHHDHLIPTVQAVFGEQVNIVFL</sequence>
<dbReference type="OrthoDB" id="9789562at2"/>
<dbReference type="RefSeq" id="WP_088620959.1">
    <property type="nucleotide sequence ID" value="NZ_CP022129.1"/>
</dbReference>
<evidence type="ECO:0000313" key="4">
    <source>
        <dbReference type="Proteomes" id="UP000197019"/>
    </source>
</evidence>
<organism evidence="3 4">
    <name type="scientific">Methylovulum psychrotolerans</name>
    <dbReference type="NCBI Taxonomy" id="1704499"/>
    <lineage>
        <taxon>Bacteria</taxon>
        <taxon>Pseudomonadati</taxon>
        <taxon>Pseudomonadota</taxon>
        <taxon>Gammaproteobacteria</taxon>
        <taxon>Methylococcales</taxon>
        <taxon>Methylococcaceae</taxon>
        <taxon>Methylovulum</taxon>
    </lineage>
</organism>
<keyword evidence="1" id="KW-0175">Coiled coil</keyword>
<protein>
    <recommendedName>
        <fullName evidence="2">YhaN AAA domain-containing protein</fullName>
    </recommendedName>
</protein>
<reference evidence="3 4" key="1">
    <citation type="submission" date="2017-06" db="EMBL/GenBank/DDBJ databases">
        <title>Genome Sequencing of the methanotroph Methylovulum psychrotolerants str. HV10-M2 isolated from a high-altitude environment.</title>
        <authorList>
            <person name="Mateos-Rivera A."/>
        </authorList>
    </citation>
    <scope>NUCLEOTIDE SEQUENCE [LARGE SCALE GENOMIC DNA]</scope>
    <source>
        <strain evidence="3 4">HV10_M2</strain>
    </source>
</reference>
<dbReference type="AlphaFoldDB" id="A0A1Z4C3J5"/>
<dbReference type="PANTHER" id="PTHR41259">
    <property type="entry name" value="DOUBLE-STRAND BREAK REPAIR RAD50 ATPASE, PUTATIVE-RELATED"/>
    <property type="match status" value="1"/>
</dbReference>
<dbReference type="EMBL" id="CP022129">
    <property type="protein sequence ID" value="ASF48089.1"/>
    <property type="molecule type" value="Genomic_DNA"/>
</dbReference>
<dbReference type="PANTHER" id="PTHR41259:SF1">
    <property type="entry name" value="DOUBLE-STRAND BREAK REPAIR RAD50 ATPASE, PUTATIVE-RELATED"/>
    <property type="match status" value="1"/>
</dbReference>